<comment type="caution">
    <text evidence="1">The sequence shown here is derived from an EMBL/GenBank/DDBJ whole genome shotgun (WGS) entry which is preliminary data.</text>
</comment>
<feature type="non-terminal residue" evidence="1">
    <location>
        <position position="1"/>
    </location>
</feature>
<gene>
    <name evidence="1" type="ORF">PACLA_8A081511</name>
</gene>
<evidence type="ECO:0000313" key="2">
    <source>
        <dbReference type="Proteomes" id="UP001152795"/>
    </source>
</evidence>
<sequence length="88" mass="9687">ICYICGRDASWFSLDKGKRDEEQDRPNNFVTLIARLVSLNFHPGNQDSPLISYPVNNDGNASSDVNINLRFHEGCNGIASFGCSSHGL</sequence>
<dbReference type="AlphaFoldDB" id="A0A6S7HFE2"/>
<proteinExistence type="predicted"/>
<accession>A0A6S7HFE2</accession>
<feature type="non-terminal residue" evidence="1">
    <location>
        <position position="88"/>
    </location>
</feature>
<keyword evidence="2" id="KW-1185">Reference proteome</keyword>
<organism evidence="1 2">
    <name type="scientific">Paramuricea clavata</name>
    <name type="common">Red gorgonian</name>
    <name type="synonym">Violescent sea-whip</name>
    <dbReference type="NCBI Taxonomy" id="317549"/>
    <lineage>
        <taxon>Eukaryota</taxon>
        <taxon>Metazoa</taxon>
        <taxon>Cnidaria</taxon>
        <taxon>Anthozoa</taxon>
        <taxon>Octocorallia</taxon>
        <taxon>Malacalcyonacea</taxon>
        <taxon>Plexauridae</taxon>
        <taxon>Paramuricea</taxon>
    </lineage>
</organism>
<protein>
    <submittedName>
        <fullName evidence="1">Uncharacterized protein</fullName>
    </submittedName>
</protein>
<evidence type="ECO:0000313" key="1">
    <source>
        <dbReference type="EMBL" id="CAB4003854.1"/>
    </source>
</evidence>
<dbReference type="Proteomes" id="UP001152795">
    <property type="component" value="Unassembled WGS sequence"/>
</dbReference>
<dbReference type="EMBL" id="CACRXK020004744">
    <property type="protein sequence ID" value="CAB4003854.1"/>
    <property type="molecule type" value="Genomic_DNA"/>
</dbReference>
<name>A0A6S7HFE2_PARCT</name>
<reference evidence="1" key="1">
    <citation type="submission" date="2020-04" db="EMBL/GenBank/DDBJ databases">
        <authorList>
            <person name="Alioto T."/>
            <person name="Alioto T."/>
            <person name="Gomez Garrido J."/>
        </authorList>
    </citation>
    <scope>NUCLEOTIDE SEQUENCE</scope>
    <source>
        <strain evidence="1">A484AB</strain>
    </source>
</reference>